<sequence length="953" mass="99227">MPLGAFKAVVTSKAAGLGAAEVLNAQCLTLDGTGDAVSFGDNHDPGTSDFTWEGWARSTAAVNKVLANKRPSGGAGANNGVTWVILGAGGSDPFLDDGGGNFVRVTAGSGFNDGLWHHHAFTWDSSTGTLRSYADGALLGTSVNAAMIGANFNNGTLFRVGSDPVPANFFNGEIDEVRIWSRLRTLQEIRDNRFRQIAPATTNLVGYYRFEGNVVDLTSTGADGTLIGDAAATAVNPPFRHNDAYSVMLQELAREDASPDKMTHWVLDEETGVAAFSEGLGSGDEFPGVYTNGPTLADLALLGLRGFKGALFDRDSGNQIVNGVGLTPLGTTTNATWSVAVWFRMSATAIGTGMKFFDQRESAGTNTNASAGLDSSGQLQIVTGSDVPNGLSAGTVLEEERIYCAIYTHDAPSQRRRLYVNGVLDGSDSGARNYTGGANGMFSIGRRPGTLNDQFMKGNIMDVSVFRGVELTADQAEMVFLVGSAGRFKDVVLDDVPTSYWRLDETSGTVAKDQQGANAGTYVSAPILGAASLIPGGGGFGDERELGKAVTFDGSVEHVTANGVASVFDGVSSVSISFWLSTTSSVQGIVPVAPGDSGGGNGLFTVQLNQRHTPSPVLDTNAIEITRRSTGGTLEDANFNTGGAHRDGNPHHYAVTYDGSDMRLYFDGLEVASFATTLNIGPMDRFAIAGLLRASFILGVPGTFDEVAVYPFALSADRVRAQFLAGVATTLYGATVGATGPVAYFKLDESTGADAFDEAGVFDAIYTSGPTLGQPSLIQALVDATGKSVSFDGVNDGVVLPSVPIGTGDFSNFGVEAWLKPNALTLANIYNHRSGGNDTNLALVLQVGGLVEFDKNPVSGGSLLSTVTALAVGEVAHLAYVEEGADQTWYLDGALDASAASAETFSGGAMTAAAIARNAQSAGSPYSGLIDELAIYAHSPSRGHIEAHFRVGR</sequence>
<organism evidence="7">
    <name type="scientific">marine sediment metagenome</name>
    <dbReference type="NCBI Taxonomy" id="412755"/>
    <lineage>
        <taxon>unclassified sequences</taxon>
        <taxon>metagenomes</taxon>
        <taxon>ecological metagenomes</taxon>
    </lineage>
</organism>
<dbReference type="Gene3D" id="2.60.120.200">
    <property type="match status" value="4"/>
</dbReference>
<dbReference type="EMBL" id="LAZR01001106">
    <property type="protein sequence ID" value="KKN50586.1"/>
    <property type="molecule type" value="Genomic_DNA"/>
</dbReference>
<keyword evidence="4" id="KW-0106">Calcium</keyword>
<comment type="caution">
    <text evidence="7">The sequence shown here is derived from an EMBL/GenBank/DDBJ whole genome shotgun (WGS) entry which is preliminary data.</text>
</comment>
<dbReference type="InterPro" id="IPR051360">
    <property type="entry name" value="Neuronal_Pentraxin_Related"/>
</dbReference>
<feature type="domain" description="LamG-like jellyroll fold" evidence="6">
    <location>
        <begin position="572"/>
        <end position="717"/>
    </location>
</feature>
<evidence type="ECO:0000256" key="1">
    <source>
        <dbReference type="ARBA" id="ARBA00001913"/>
    </source>
</evidence>
<keyword evidence="5" id="KW-1015">Disulfide bond</keyword>
<protein>
    <recommendedName>
        <fullName evidence="6">LamG-like jellyroll fold domain-containing protein</fullName>
    </recommendedName>
</protein>
<evidence type="ECO:0000256" key="5">
    <source>
        <dbReference type="ARBA" id="ARBA00023157"/>
    </source>
</evidence>
<evidence type="ECO:0000256" key="2">
    <source>
        <dbReference type="ARBA" id="ARBA00022723"/>
    </source>
</evidence>
<name>A0A0F9TNB7_9ZZZZ</name>
<evidence type="ECO:0000313" key="7">
    <source>
        <dbReference type="EMBL" id="KKN50586.1"/>
    </source>
</evidence>
<dbReference type="GO" id="GO:0046872">
    <property type="term" value="F:metal ion binding"/>
    <property type="evidence" value="ECO:0007669"/>
    <property type="project" value="UniProtKB-KW"/>
</dbReference>
<gene>
    <name evidence="7" type="ORF">LCGC14_0631360</name>
</gene>
<dbReference type="PANTHER" id="PTHR19277">
    <property type="entry name" value="PENTRAXIN"/>
    <property type="match status" value="1"/>
</dbReference>
<evidence type="ECO:0000256" key="3">
    <source>
        <dbReference type="ARBA" id="ARBA00022729"/>
    </source>
</evidence>
<dbReference type="InterPro" id="IPR013320">
    <property type="entry name" value="ConA-like_dom_sf"/>
</dbReference>
<accession>A0A0F9TNB7</accession>
<comment type="cofactor">
    <cofactor evidence="1">
        <name>Ca(2+)</name>
        <dbReference type="ChEBI" id="CHEBI:29108"/>
    </cofactor>
</comment>
<keyword evidence="3" id="KW-0732">Signal</keyword>
<dbReference type="InterPro" id="IPR006558">
    <property type="entry name" value="LamG-like"/>
</dbReference>
<dbReference type="PANTHER" id="PTHR19277:SF125">
    <property type="entry name" value="B6"/>
    <property type="match status" value="1"/>
</dbReference>
<evidence type="ECO:0000259" key="6">
    <source>
        <dbReference type="SMART" id="SM00560"/>
    </source>
</evidence>
<dbReference type="SMART" id="SM00560">
    <property type="entry name" value="LamGL"/>
    <property type="match status" value="1"/>
</dbReference>
<dbReference type="AlphaFoldDB" id="A0A0F9TNB7"/>
<reference evidence="7" key="1">
    <citation type="journal article" date="2015" name="Nature">
        <title>Complex archaea that bridge the gap between prokaryotes and eukaryotes.</title>
        <authorList>
            <person name="Spang A."/>
            <person name="Saw J.H."/>
            <person name="Jorgensen S.L."/>
            <person name="Zaremba-Niedzwiedzka K."/>
            <person name="Martijn J."/>
            <person name="Lind A.E."/>
            <person name="van Eijk R."/>
            <person name="Schleper C."/>
            <person name="Guy L."/>
            <person name="Ettema T.J."/>
        </authorList>
    </citation>
    <scope>NUCLEOTIDE SEQUENCE</scope>
</reference>
<proteinExistence type="predicted"/>
<dbReference type="Pfam" id="PF13385">
    <property type="entry name" value="Laminin_G_3"/>
    <property type="match status" value="4"/>
</dbReference>
<evidence type="ECO:0000256" key="4">
    <source>
        <dbReference type="ARBA" id="ARBA00022837"/>
    </source>
</evidence>
<dbReference type="SUPFAM" id="SSF49899">
    <property type="entry name" value="Concanavalin A-like lectins/glucanases"/>
    <property type="match status" value="4"/>
</dbReference>
<keyword evidence="2" id="KW-0479">Metal-binding</keyword>